<dbReference type="PANTHER" id="PTHR30511:SF0">
    <property type="entry name" value="ALANINE RACEMASE, CATABOLIC-RELATED"/>
    <property type="match status" value="1"/>
</dbReference>
<evidence type="ECO:0000256" key="3">
    <source>
        <dbReference type="ARBA" id="ARBA00023235"/>
    </source>
</evidence>
<accession>A0ABU5ZMN4</accession>
<keyword evidence="3 4" id="KW-0413">Isomerase</keyword>
<dbReference type="InterPro" id="IPR011079">
    <property type="entry name" value="Ala_racemase_C"/>
</dbReference>
<evidence type="ECO:0000256" key="4">
    <source>
        <dbReference type="HAMAP-Rule" id="MF_01201"/>
    </source>
</evidence>
<dbReference type="Gene3D" id="3.20.20.10">
    <property type="entry name" value="Alanine racemase"/>
    <property type="match status" value="1"/>
</dbReference>
<feature type="binding site" evidence="4">
    <location>
        <position position="319"/>
    </location>
    <ligand>
        <name>substrate</name>
    </ligand>
</feature>
<comment type="similarity">
    <text evidence="4">Belongs to the alanine racemase family.</text>
</comment>
<evidence type="ECO:0000256" key="2">
    <source>
        <dbReference type="ARBA" id="ARBA00022898"/>
    </source>
</evidence>
<name>A0ABU5ZMN4_9BACL</name>
<dbReference type="EC" id="5.1.1.1" evidence="4"/>
<evidence type="ECO:0000256" key="1">
    <source>
        <dbReference type="ARBA" id="ARBA00001933"/>
    </source>
</evidence>
<dbReference type="GO" id="GO:0008784">
    <property type="term" value="F:alanine racemase activity"/>
    <property type="evidence" value="ECO:0007669"/>
    <property type="project" value="UniProtKB-EC"/>
</dbReference>
<feature type="modified residue" description="N6-(pyridoxal phosphate)lysine" evidence="4">
    <location>
        <position position="39"/>
    </location>
</feature>
<reference evidence="6" key="1">
    <citation type="submission" date="2023-12" db="EMBL/GenBank/DDBJ databases">
        <title>Fervidustalea candida gen. nov., sp. nov., a novel member of the family Paenibacillaceae isolated from a geothermal area.</title>
        <authorList>
            <person name="Li W.-J."/>
            <person name="Jiao J.-Y."/>
            <person name="Chen Y."/>
        </authorList>
    </citation>
    <scope>NUCLEOTIDE SEQUENCE</scope>
    <source>
        <strain evidence="6">SYSU GA230002</strain>
    </source>
</reference>
<comment type="caution">
    <text evidence="6">The sequence shown here is derived from an EMBL/GenBank/DDBJ whole genome shotgun (WGS) entry which is preliminary data.</text>
</comment>
<dbReference type="EMBL" id="JAYJLD010000049">
    <property type="protein sequence ID" value="MEB3103764.1"/>
    <property type="molecule type" value="Genomic_DNA"/>
</dbReference>
<comment type="function">
    <text evidence="4">Catalyzes the interconversion of L-alanine and D-alanine. May also act on other amino acids.</text>
</comment>
<organism evidence="6 7">
    <name type="scientific">Ferviditalea candida</name>
    <dbReference type="NCBI Taxonomy" id="3108399"/>
    <lineage>
        <taxon>Bacteria</taxon>
        <taxon>Bacillati</taxon>
        <taxon>Bacillota</taxon>
        <taxon>Bacilli</taxon>
        <taxon>Bacillales</taxon>
        <taxon>Paenibacillaceae</taxon>
        <taxon>Ferviditalea</taxon>
    </lineage>
</organism>
<dbReference type="Pfam" id="PF00842">
    <property type="entry name" value="Ala_racemase_C"/>
    <property type="match status" value="1"/>
</dbReference>
<dbReference type="RefSeq" id="WP_371755892.1">
    <property type="nucleotide sequence ID" value="NZ_JAYJLD010000049.1"/>
</dbReference>
<keyword evidence="7" id="KW-1185">Reference proteome</keyword>
<comment type="cofactor">
    <cofactor evidence="1 4">
        <name>pyridoxal 5'-phosphate</name>
        <dbReference type="ChEBI" id="CHEBI:597326"/>
    </cofactor>
</comment>
<dbReference type="InterPro" id="IPR020622">
    <property type="entry name" value="Ala_racemase_pyridoxalP-BS"/>
</dbReference>
<dbReference type="InterPro" id="IPR001608">
    <property type="entry name" value="Ala_racemase_N"/>
</dbReference>
<protein>
    <recommendedName>
        <fullName evidence="4">Alanine racemase</fullName>
        <ecNumber evidence="4">5.1.1.1</ecNumber>
    </recommendedName>
</protein>
<dbReference type="HAMAP" id="MF_01201">
    <property type="entry name" value="Ala_racemase"/>
    <property type="match status" value="1"/>
</dbReference>
<dbReference type="Proteomes" id="UP001310386">
    <property type="component" value="Unassembled WGS sequence"/>
</dbReference>
<feature type="domain" description="Alanine racemase C-terminal" evidence="5">
    <location>
        <begin position="250"/>
        <end position="378"/>
    </location>
</feature>
<sequence>MDSFYRPTWVEISLDALRSNVAAFRSVLPQAMKLMAVVKADAYGHGAREVAQEALACGADYLGVAFLDEALELRAAGITASILVLGYTPVAGILTAYANDITLTVYSDEVLEALAGLHREYASFGRPMKIHVKIDTGMGRIGLHDQEGAVRFIERAIRLEGVSVEGLFTHYARADEEDKAYTFEQHRRFEAIVEHFRSKGVVFPILHAGNSATGIEFPELSYNMLRLGISLYGLYPSEEVNRRKVELLPVMSFKTKPVMIKTLPPGSGISYGTIYTTSGEETIATLPVGYADGYTRMLTSKAEVLVRGHRVPVVGKICMDQCMINVTDVPELRLDDEVVLFGRQGSEVVSADDLAAALGTINYEITCMVSNRVPRVYIRNGQPYKVVNRLL</sequence>
<evidence type="ECO:0000313" key="6">
    <source>
        <dbReference type="EMBL" id="MEB3103764.1"/>
    </source>
</evidence>
<dbReference type="InterPro" id="IPR000821">
    <property type="entry name" value="Ala_racemase"/>
</dbReference>
<dbReference type="PANTHER" id="PTHR30511">
    <property type="entry name" value="ALANINE RACEMASE"/>
    <property type="match status" value="1"/>
</dbReference>
<feature type="active site" description="Proton acceptor; specific for D-alanine" evidence="4">
    <location>
        <position position="39"/>
    </location>
</feature>
<dbReference type="InterPro" id="IPR009006">
    <property type="entry name" value="Ala_racemase/Decarboxylase_C"/>
</dbReference>
<dbReference type="InterPro" id="IPR029066">
    <property type="entry name" value="PLP-binding_barrel"/>
</dbReference>
<evidence type="ECO:0000313" key="7">
    <source>
        <dbReference type="Proteomes" id="UP001310386"/>
    </source>
</evidence>
<dbReference type="PROSITE" id="PS00395">
    <property type="entry name" value="ALANINE_RACEMASE"/>
    <property type="match status" value="1"/>
</dbReference>
<dbReference type="SUPFAM" id="SSF51419">
    <property type="entry name" value="PLP-binding barrel"/>
    <property type="match status" value="1"/>
</dbReference>
<comment type="catalytic activity">
    <reaction evidence="4">
        <text>L-alanine = D-alanine</text>
        <dbReference type="Rhea" id="RHEA:20249"/>
        <dbReference type="ChEBI" id="CHEBI:57416"/>
        <dbReference type="ChEBI" id="CHEBI:57972"/>
        <dbReference type="EC" id="5.1.1.1"/>
    </reaction>
</comment>
<feature type="binding site" evidence="4">
    <location>
        <position position="140"/>
    </location>
    <ligand>
        <name>substrate</name>
    </ligand>
</feature>
<evidence type="ECO:0000259" key="5">
    <source>
        <dbReference type="SMART" id="SM01005"/>
    </source>
</evidence>
<dbReference type="SMART" id="SM01005">
    <property type="entry name" value="Ala_racemase_C"/>
    <property type="match status" value="1"/>
</dbReference>
<dbReference type="NCBIfam" id="TIGR00492">
    <property type="entry name" value="alr"/>
    <property type="match status" value="1"/>
</dbReference>
<dbReference type="CDD" id="cd00430">
    <property type="entry name" value="PLPDE_III_AR"/>
    <property type="match status" value="1"/>
</dbReference>
<dbReference type="Pfam" id="PF01168">
    <property type="entry name" value="Ala_racemase_N"/>
    <property type="match status" value="1"/>
</dbReference>
<gene>
    <name evidence="6" type="primary">alr</name>
    <name evidence="6" type="ORF">VF724_19215</name>
</gene>
<feature type="active site" description="Proton acceptor; specific for L-alanine" evidence="4">
    <location>
        <position position="271"/>
    </location>
</feature>
<proteinExistence type="inferred from homology"/>
<keyword evidence="2 4" id="KW-0663">Pyridoxal phosphate</keyword>
<dbReference type="SUPFAM" id="SSF50621">
    <property type="entry name" value="Alanine racemase C-terminal domain-like"/>
    <property type="match status" value="1"/>
</dbReference>
<dbReference type="Gene3D" id="2.40.37.10">
    <property type="entry name" value="Lyase, Ornithine Decarboxylase, Chain A, domain 1"/>
    <property type="match status" value="1"/>
</dbReference>
<comment type="pathway">
    <text evidence="4">Amino-acid biosynthesis; D-alanine biosynthesis; D-alanine from L-alanine: step 1/1.</text>
</comment>
<dbReference type="PRINTS" id="PR00992">
    <property type="entry name" value="ALARACEMASE"/>
</dbReference>